<protein>
    <submittedName>
        <fullName evidence="2">Uncharacterized protein</fullName>
    </submittedName>
</protein>
<gene>
    <name evidence="2" type="ORF">G3I39_08820</name>
</gene>
<evidence type="ECO:0000313" key="2">
    <source>
        <dbReference type="EMBL" id="NEB67152.1"/>
    </source>
</evidence>
<evidence type="ECO:0000256" key="1">
    <source>
        <dbReference type="SAM" id="MobiDB-lite"/>
    </source>
</evidence>
<accession>A0A6N9V6S1</accession>
<organism evidence="2 3">
    <name type="scientific">Streptomyces microflavus</name>
    <name type="common">Streptomyces lipmanii</name>
    <dbReference type="NCBI Taxonomy" id="1919"/>
    <lineage>
        <taxon>Bacteria</taxon>
        <taxon>Bacillati</taxon>
        <taxon>Actinomycetota</taxon>
        <taxon>Actinomycetes</taxon>
        <taxon>Kitasatosporales</taxon>
        <taxon>Streptomycetaceae</taxon>
        <taxon>Streptomyces</taxon>
    </lineage>
</organism>
<dbReference type="Proteomes" id="UP000471648">
    <property type="component" value="Unassembled WGS sequence"/>
</dbReference>
<feature type="region of interest" description="Disordered" evidence="1">
    <location>
        <begin position="1"/>
        <end position="21"/>
    </location>
</feature>
<name>A0A6N9V6S1_STRMI</name>
<reference evidence="2 3" key="1">
    <citation type="submission" date="2020-01" db="EMBL/GenBank/DDBJ databases">
        <title>Insect and environment-associated Actinomycetes.</title>
        <authorList>
            <person name="Currrie C."/>
            <person name="Chevrette M."/>
            <person name="Carlson C."/>
            <person name="Stubbendieck R."/>
            <person name="Wendt-Pienkowski E."/>
        </authorList>
    </citation>
    <scope>NUCLEOTIDE SEQUENCE [LARGE SCALE GENOMIC DNA]</scope>
    <source>
        <strain evidence="2 3">SID14438</strain>
    </source>
</reference>
<sequence length="663" mass="73216">MTGTGGTSISDPLGPVHSGGGDQNNTYYYSIGLREPLVRTGVDRLEIVREHRRRLARCFVWPGGYSRAADRLAKPGAVVLLEGPPGIGRRSAATMLLVGASVPGSRIEELPTVREEEPLDPSPDDRYLLDLSSIGDNDYPAAQRTLMSYCALVEKSGARLVAVSPSGLEWMLDAELAPLVVHLERAGGRAVFSRHLRVRGVGFAYEQLDHGDLPHLFETAPMRELDRLAGLVVQARDRAGRGTDFEHWRDEAMAAATNWSQQVAGDLRQHRDAEQRALLLAASMTSGGPADAVLSAAHSLLGVLGHPQDETPRLARAGLGEQFEELSLAREGDGRVRFVRLAYDEAVRRHFWENFPDLRADFRDWVGECMEIPTLGAEDRARLVGRFAEQALRTDRPDDLHLLIERWTRSSAGGRLRAEAAAALELGLSHERYGSWFRSHVYQWVTTARIAPDLARVLTVVCRQVMAVTHPEQAMVRLRHLALRQESPEDIKEAARSALLELARGNRRLYGRLVHRLLPRARPVDGGLDVLLALLDPAGLQHVHPPWQAFVLAWRAVMAGKPPRAWSPSVQRWLAALTLRQAGDEVLNALLLAAYGDRDLLNQLYVTTCDWAESEPVEMPEGFRAQREDRVRTADRFCREIDLAQGVGGVASASGASRTGEGP</sequence>
<proteinExistence type="predicted"/>
<evidence type="ECO:0000313" key="3">
    <source>
        <dbReference type="Proteomes" id="UP000471648"/>
    </source>
</evidence>
<dbReference type="AlphaFoldDB" id="A0A6N9V6S1"/>
<comment type="caution">
    <text evidence="2">The sequence shown here is derived from an EMBL/GenBank/DDBJ whole genome shotgun (WGS) entry which is preliminary data.</text>
</comment>
<dbReference type="EMBL" id="JAAGME010000332">
    <property type="protein sequence ID" value="NEB67152.1"/>
    <property type="molecule type" value="Genomic_DNA"/>
</dbReference>
<dbReference type="RefSeq" id="WP_164356892.1">
    <property type="nucleotide sequence ID" value="NZ_JAAGME010000332.1"/>
</dbReference>